<keyword evidence="3" id="KW-1185">Reference proteome</keyword>
<dbReference type="RefSeq" id="WP_093279450.1">
    <property type="nucleotide sequence ID" value="NZ_FNDD01000052.1"/>
</dbReference>
<proteinExistence type="predicted"/>
<dbReference type="Proteomes" id="UP000198854">
    <property type="component" value="Unassembled WGS sequence"/>
</dbReference>
<dbReference type="AlphaFoldDB" id="A0A1G8HHN1"/>
<sequence>MNKFKPFHVILLTLALIALVVGAYAFGVGFVGKNDLSFKPSAWVEFSSFFNGMLSPILASLAAAIAFFSLTHQLNIARKESSLNEQISNYLNHINMLQNMVDKRWRTVTRVSKIDWEEEPFQAINIENIKESFRSNGYLAPEVIRLCGLFGELVDAMQWYTYLHKSKISLEKQEFPRNEWAHFSKSLIRDQDKKMRFCYQYCLWLNNEPNSRNSRYQEEVLIYIQLYESLCQDGTLLEE</sequence>
<evidence type="ECO:0000256" key="1">
    <source>
        <dbReference type="SAM" id="Phobius"/>
    </source>
</evidence>
<name>A0A1G8HHN1_9VIBR</name>
<keyword evidence="1" id="KW-0472">Membrane</keyword>
<keyword evidence="1" id="KW-0812">Transmembrane</keyword>
<protein>
    <recommendedName>
        <fullName evidence="4">Phage abortive infection protein</fullName>
    </recommendedName>
</protein>
<accession>A0A1G8HHN1</accession>
<evidence type="ECO:0008006" key="4">
    <source>
        <dbReference type="Google" id="ProtNLM"/>
    </source>
</evidence>
<reference evidence="2 3" key="1">
    <citation type="submission" date="2016-10" db="EMBL/GenBank/DDBJ databases">
        <authorList>
            <person name="de Groot N.N."/>
        </authorList>
    </citation>
    <scope>NUCLEOTIDE SEQUENCE [LARGE SCALE GENOMIC DNA]</scope>
    <source>
        <strain evidence="2 3">CGMCC 1.10228</strain>
    </source>
</reference>
<dbReference type="OrthoDB" id="7056991at2"/>
<dbReference type="EMBL" id="FNDD01000052">
    <property type="protein sequence ID" value="SDI06166.1"/>
    <property type="molecule type" value="Genomic_DNA"/>
</dbReference>
<organism evidence="2 3">
    <name type="scientific">Vibrio xiamenensis</name>
    <dbReference type="NCBI Taxonomy" id="861298"/>
    <lineage>
        <taxon>Bacteria</taxon>
        <taxon>Pseudomonadati</taxon>
        <taxon>Pseudomonadota</taxon>
        <taxon>Gammaproteobacteria</taxon>
        <taxon>Vibrionales</taxon>
        <taxon>Vibrionaceae</taxon>
        <taxon>Vibrio</taxon>
    </lineage>
</organism>
<evidence type="ECO:0000313" key="3">
    <source>
        <dbReference type="Proteomes" id="UP000198854"/>
    </source>
</evidence>
<evidence type="ECO:0000313" key="2">
    <source>
        <dbReference type="EMBL" id="SDI06166.1"/>
    </source>
</evidence>
<feature type="transmembrane region" description="Helical" evidence="1">
    <location>
        <begin position="49"/>
        <end position="70"/>
    </location>
</feature>
<gene>
    <name evidence="2" type="ORF">SAMN04488136_1529</name>
</gene>
<keyword evidence="1" id="KW-1133">Transmembrane helix</keyword>